<evidence type="ECO:0000256" key="2">
    <source>
        <dbReference type="ARBA" id="ARBA00004613"/>
    </source>
</evidence>
<comment type="similarity">
    <text evidence="3">Belongs to the AB hydrolase superfamily.</text>
</comment>
<keyword evidence="9" id="KW-1015">Disulfide bond</keyword>
<evidence type="ECO:0000256" key="6">
    <source>
        <dbReference type="ARBA" id="ARBA00022525"/>
    </source>
</evidence>
<keyword evidence="5" id="KW-0719">Serine esterase</keyword>
<dbReference type="SUPFAM" id="SSF53474">
    <property type="entry name" value="alpha/beta-Hydrolases"/>
    <property type="match status" value="1"/>
</dbReference>
<protein>
    <recommendedName>
        <fullName evidence="13">Poly(ethylene terephthalate) hydrolase</fullName>
        <ecNumber evidence="12">3.1.1.101</ecNumber>
        <ecNumber evidence="4">3.1.1.74</ecNumber>
    </recommendedName>
</protein>
<evidence type="ECO:0000313" key="18">
    <source>
        <dbReference type="Proteomes" id="UP000198318"/>
    </source>
</evidence>
<evidence type="ECO:0000313" key="17">
    <source>
        <dbReference type="EMBL" id="SNS53281.1"/>
    </source>
</evidence>
<evidence type="ECO:0000256" key="8">
    <source>
        <dbReference type="ARBA" id="ARBA00022801"/>
    </source>
</evidence>
<dbReference type="PANTHER" id="PTHR22946">
    <property type="entry name" value="DIENELACTONE HYDROLASE DOMAIN-CONTAINING PROTEIN-RELATED"/>
    <property type="match status" value="1"/>
</dbReference>
<evidence type="ECO:0000256" key="9">
    <source>
        <dbReference type="ARBA" id="ARBA00023157"/>
    </source>
</evidence>
<evidence type="ECO:0000256" key="4">
    <source>
        <dbReference type="ARBA" id="ARBA00013095"/>
    </source>
</evidence>
<dbReference type="InterPro" id="IPR050261">
    <property type="entry name" value="FrsA_esterase"/>
</dbReference>
<keyword evidence="6" id="KW-0964">Secreted</keyword>
<keyword evidence="15" id="KW-0732">Signal</keyword>
<dbReference type="InterPro" id="IPR041127">
    <property type="entry name" value="PET_hydrolase/cutinase-like"/>
</dbReference>
<dbReference type="GO" id="GO:0042597">
    <property type="term" value="C:periplasmic space"/>
    <property type="evidence" value="ECO:0007669"/>
    <property type="project" value="UniProtKB-SubCell"/>
</dbReference>
<comment type="catalytic activity">
    <reaction evidence="14">
        <text>cutin + H2O = cutin monomers.</text>
        <dbReference type="EC" id="3.1.1.74"/>
    </reaction>
</comment>
<organism evidence="17 18">
    <name type="scientific">Actinomadura meyerae</name>
    <dbReference type="NCBI Taxonomy" id="240840"/>
    <lineage>
        <taxon>Bacteria</taxon>
        <taxon>Bacillati</taxon>
        <taxon>Actinomycetota</taxon>
        <taxon>Actinomycetes</taxon>
        <taxon>Streptosporangiales</taxon>
        <taxon>Thermomonosporaceae</taxon>
        <taxon>Actinomadura</taxon>
    </lineage>
</organism>
<feature type="signal peptide" evidence="15">
    <location>
        <begin position="1"/>
        <end position="30"/>
    </location>
</feature>
<comment type="catalytic activity">
    <reaction evidence="11">
        <text>(ethylene terephthalate)(n) + H2O = (ethylene terephthalate)(n-1) + 4-[(2-hydroxyethoxy)carbonyl]benzoate + H(+)</text>
        <dbReference type="Rhea" id="RHEA:49528"/>
        <dbReference type="Rhea" id="RHEA-COMP:12420"/>
        <dbReference type="Rhea" id="RHEA-COMP:12421"/>
        <dbReference type="ChEBI" id="CHEBI:15377"/>
        <dbReference type="ChEBI" id="CHEBI:15378"/>
        <dbReference type="ChEBI" id="CHEBI:131701"/>
        <dbReference type="ChEBI" id="CHEBI:131704"/>
        <dbReference type="EC" id="3.1.1.101"/>
    </reaction>
    <physiologicalReaction direction="left-to-right" evidence="11">
        <dbReference type="Rhea" id="RHEA:49529"/>
    </physiologicalReaction>
</comment>
<evidence type="ECO:0000256" key="10">
    <source>
        <dbReference type="ARBA" id="ARBA00033629"/>
    </source>
</evidence>
<evidence type="ECO:0000256" key="1">
    <source>
        <dbReference type="ARBA" id="ARBA00004418"/>
    </source>
</evidence>
<evidence type="ECO:0000256" key="5">
    <source>
        <dbReference type="ARBA" id="ARBA00022487"/>
    </source>
</evidence>
<dbReference type="EC" id="3.1.1.74" evidence="4"/>
<gene>
    <name evidence="17" type="ORF">SAMN05443665_1005223</name>
</gene>
<comment type="catalytic activity">
    <reaction evidence="10">
        <text>a butanoate ester + H2O = an aliphatic alcohol + butanoate + H(+)</text>
        <dbReference type="Rhea" id="RHEA:47348"/>
        <dbReference type="ChEBI" id="CHEBI:2571"/>
        <dbReference type="ChEBI" id="CHEBI:15377"/>
        <dbReference type="ChEBI" id="CHEBI:15378"/>
        <dbReference type="ChEBI" id="CHEBI:17968"/>
        <dbReference type="ChEBI" id="CHEBI:50477"/>
    </reaction>
    <physiologicalReaction direction="left-to-right" evidence="10">
        <dbReference type="Rhea" id="RHEA:47349"/>
    </physiologicalReaction>
</comment>
<evidence type="ECO:0000256" key="3">
    <source>
        <dbReference type="ARBA" id="ARBA00008645"/>
    </source>
</evidence>
<sequence>MTRHLTRAFRVLPAAAVLAASAALAPAAVAAPTAPGPATRPAAVRLAAGPYERGPAPTEASITAERGPFAIEKIDVPAGSGTGFNRGTIYAPTDRGQGTFGAIAVSPGFVSPQALIDWYGPRLASQGFVVMTLETNSLFDVPAARGDQLLAALDYLTGESAAKDRIDASRLAVMGHSMGGGGTLEAVRKRTSLKAAVPLAPWDPGYDGKAVRTPTMVMGADNDFIAPAGTMAHAYYTGLTGVPEKAYLELRNAGHMAFNSPNATIAKYAIAWMKRFVDEDARYEQFLCPEPEPGTSIADYEGTCPTG</sequence>
<feature type="domain" description="PET hydrolase/cutinase-like" evidence="16">
    <location>
        <begin position="47"/>
        <end position="305"/>
    </location>
</feature>
<dbReference type="RefSeq" id="WP_089325293.1">
    <property type="nucleotide sequence ID" value="NZ_FZOR01000005.1"/>
</dbReference>
<name>A0A239F952_9ACTN</name>
<dbReference type="AlphaFoldDB" id="A0A239F952"/>
<evidence type="ECO:0000256" key="14">
    <source>
        <dbReference type="ARBA" id="ARBA00034045"/>
    </source>
</evidence>
<feature type="chain" id="PRO_5012308691" description="Poly(ethylene terephthalate) hydrolase" evidence="15">
    <location>
        <begin position="31"/>
        <end position="307"/>
    </location>
</feature>
<dbReference type="PANTHER" id="PTHR22946:SF9">
    <property type="entry name" value="POLYKETIDE TRANSFERASE AF380"/>
    <property type="match status" value="1"/>
</dbReference>
<evidence type="ECO:0000256" key="15">
    <source>
        <dbReference type="SAM" id="SignalP"/>
    </source>
</evidence>
<dbReference type="OrthoDB" id="1466228at2"/>
<keyword evidence="8 17" id="KW-0378">Hydrolase</keyword>
<evidence type="ECO:0000256" key="12">
    <source>
        <dbReference type="ARBA" id="ARBA00033764"/>
    </source>
</evidence>
<evidence type="ECO:0000256" key="13">
    <source>
        <dbReference type="ARBA" id="ARBA00033780"/>
    </source>
</evidence>
<dbReference type="Proteomes" id="UP000198318">
    <property type="component" value="Unassembled WGS sequence"/>
</dbReference>
<proteinExistence type="inferred from homology"/>
<keyword evidence="7" id="KW-0574">Periplasm</keyword>
<dbReference type="EC" id="3.1.1.101" evidence="12"/>
<evidence type="ECO:0000259" key="16">
    <source>
        <dbReference type="Pfam" id="PF12740"/>
    </source>
</evidence>
<reference evidence="17 18" key="1">
    <citation type="submission" date="2017-06" db="EMBL/GenBank/DDBJ databases">
        <authorList>
            <person name="Kim H.J."/>
            <person name="Triplett B.A."/>
        </authorList>
    </citation>
    <scope>NUCLEOTIDE SEQUENCE [LARGE SCALE GENOMIC DNA]</scope>
    <source>
        <strain evidence="17 18">DSM 44715</strain>
    </source>
</reference>
<dbReference type="Gene3D" id="3.40.50.1820">
    <property type="entry name" value="alpha/beta hydrolase"/>
    <property type="match status" value="1"/>
</dbReference>
<keyword evidence="18" id="KW-1185">Reference proteome</keyword>
<dbReference type="EMBL" id="FZOR01000005">
    <property type="protein sequence ID" value="SNS53281.1"/>
    <property type="molecule type" value="Genomic_DNA"/>
</dbReference>
<evidence type="ECO:0000256" key="7">
    <source>
        <dbReference type="ARBA" id="ARBA00022764"/>
    </source>
</evidence>
<evidence type="ECO:0000256" key="11">
    <source>
        <dbReference type="ARBA" id="ARBA00033707"/>
    </source>
</evidence>
<dbReference type="GO" id="GO:0005576">
    <property type="term" value="C:extracellular region"/>
    <property type="evidence" value="ECO:0007669"/>
    <property type="project" value="UniProtKB-SubCell"/>
</dbReference>
<dbReference type="GO" id="GO:0050525">
    <property type="term" value="F:cutinase activity"/>
    <property type="evidence" value="ECO:0007669"/>
    <property type="project" value="UniProtKB-EC"/>
</dbReference>
<dbReference type="Pfam" id="PF12740">
    <property type="entry name" value="PETase"/>
    <property type="match status" value="1"/>
</dbReference>
<dbReference type="InterPro" id="IPR029058">
    <property type="entry name" value="AB_hydrolase_fold"/>
</dbReference>
<comment type="subcellular location">
    <subcellularLocation>
        <location evidence="1">Periplasm</location>
    </subcellularLocation>
    <subcellularLocation>
        <location evidence="2">Secreted</location>
    </subcellularLocation>
</comment>
<accession>A0A239F952</accession>